<feature type="non-terminal residue" evidence="1">
    <location>
        <position position="1"/>
    </location>
</feature>
<dbReference type="Proteomes" id="UP001233999">
    <property type="component" value="Unassembled WGS sequence"/>
</dbReference>
<sequence>KRKLKSLLLVHFTDERHSFLQTIQELPVIWFFDVIQIMLSLVSCDTDKLPSSFPCMFLKLHSESLHFKMHTSLPDLYRRSSELEANLVTIIVPGPTETSIPDKDRRYYIPTLNLDPRDVPNQVYISATMVTQQAQRD</sequence>
<accession>A0AAD8EHG2</accession>
<proteinExistence type="predicted"/>
<keyword evidence="2" id="KW-1185">Reference proteome</keyword>
<dbReference type="AlphaFoldDB" id="A0AAD8EHG2"/>
<organism evidence="1 2">
    <name type="scientific">Diploptera punctata</name>
    <name type="common">Pacific beetle cockroach</name>
    <dbReference type="NCBI Taxonomy" id="6984"/>
    <lineage>
        <taxon>Eukaryota</taxon>
        <taxon>Metazoa</taxon>
        <taxon>Ecdysozoa</taxon>
        <taxon>Arthropoda</taxon>
        <taxon>Hexapoda</taxon>
        <taxon>Insecta</taxon>
        <taxon>Pterygota</taxon>
        <taxon>Neoptera</taxon>
        <taxon>Polyneoptera</taxon>
        <taxon>Dictyoptera</taxon>
        <taxon>Blattodea</taxon>
        <taxon>Blaberoidea</taxon>
        <taxon>Blaberidae</taxon>
        <taxon>Diplopterinae</taxon>
        <taxon>Diploptera</taxon>
    </lineage>
</organism>
<protein>
    <submittedName>
        <fullName evidence="1">Uncharacterized protein</fullName>
    </submittedName>
</protein>
<reference evidence="1" key="2">
    <citation type="submission" date="2023-05" db="EMBL/GenBank/DDBJ databases">
        <authorList>
            <person name="Fouks B."/>
        </authorList>
    </citation>
    <scope>NUCLEOTIDE SEQUENCE</scope>
    <source>
        <strain evidence="1">Stay&amp;Tobe</strain>
        <tissue evidence="1">Testes</tissue>
    </source>
</reference>
<feature type="non-terminal residue" evidence="1">
    <location>
        <position position="137"/>
    </location>
</feature>
<dbReference type="EMBL" id="JASPKZ010004566">
    <property type="protein sequence ID" value="KAJ9590084.1"/>
    <property type="molecule type" value="Genomic_DNA"/>
</dbReference>
<gene>
    <name evidence="1" type="ORF">L9F63_016794</name>
</gene>
<comment type="caution">
    <text evidence="1">The sequence shown here is derived from an EMBL/GenBank/DDBJ whole genome shotgun (WGS) entry which is preliminary data.</text>
</comment>
<evidence type="ECO:0000313" key="2">
    <source>
        <dbReference type="Proteomes" id="UP001233999"/>
    </source>
</evidence>
<evidence type="ECO:0000313" key="1">
    <source>
        <dbReference type="EMBL" id="KAJ9590084.1"/>
    </source>
</evidence>
<name>A0AAD8EHG2_DIPPU</name>
<reference evidence="1" key="1">
    <citation type="journal article" date="2023" name="IScience">
        <title>Live-bearing cockroach genome reveals convergent evolutionary mechanisms linked to viviparity in insects and beyond.</title>
        <authorList>
            <person name="Fouks B."/>
            <person name="Harrison M.C."/>
            <person name="Mikhailova A.A."/>
            <person name="Marchal E."/>
            <person name="English S."/>
            <person name="Carruthers M."/>
            <person name="Jennings E.C."/>
            <person name="Chiamaka E.L."/>
            <person name="Frigard R.A."/>
            <person name="Pippel M."/>
            <person name="Attardo G.M."/>
            <person name="Benoit J.B."/>
            <person name="Bornberg-Bauer E."/>
            <person name="Tobe S.S."/>
        </authorList>
    </citation>
    <scope>NUCLEOTIDE SEQUENCE</scope>
    <source>
        <strain evidence="1">Stay&amp;Tobe</strain>
    </source>
</reference>